<dbReference type="Proteomes" id="UP000777265">
    <property type="component" value="Unassembled WGS sequence"/>
</dbReference>
<organism evidence="4 5">
    <name type="scientific">Syntrophorhabdus aromaticivorans</name>
    <dbReference type="NCBI Taxonomy" id="328301"/>
    <lineage>
        <taxon>Bacteria</taxon>
        <taxon>Pseudomonadati</taxon>
        <taxon>Thermodesulfobacteriota</taxon>
        <taxon>Syntrophorhabdia</taxon>
        <taxon>Syntrophorhabdales</taxon>
        <taxon>Syntrophorhabdaceae</taxon>
        <taxon>Syntrophorhabdus</taxon>
    </lineage>
</organism>
<dbReference type="InterPro" id="IPR051081">
    <property type="entry name" value="HTH_MetalResp_TranReg"/>
</dbReference>
<evidence type="ECO:0000256" key="2">
    <source>
        <dbReference type="ARBA" id="ARBA00023125"/>
    </source>
</evidence>
<dbReference type="PANTHER" id="PTHR33154:SF33">
    <property type="entry name" value="TRANSCRIPTIONAL REPRESSOR SDPR"/>
    <property type="match status" value="1"/>
</dbReference>
<sequence>MISFQEAEIRSNIIKALAHPVRLMIVDLLQNGERPFSEINSTFHFDKSTVSKHLLVLKEAGIVSSRKNGHDMIYQLEVPCVTDFFGCVTAVIENNVRRQQVCLCKR</sequence>
<dbReference type="NCBIfam" id="NF033788">
    <property type="entry name" value="HTH_metalloreg"/>
    <property type="match status" value="1"/>
</dbReference>
<dbReference type="InterPro" id="IPR001845">
    <property type="entry name" value="HTH_ArsR_DNA-bd_dom"/>
</dbReference>
<dbReference type="Gene3D" id="1.10.10.10">
    <property type="entry name" value="Winged helix-like DNA-binding domain superfamily/Winged helix DNA-binding domain"/>
    <property type="match status" value="1"/>
</dbReference>
<name>A0A351U3B9_9BACT</name>
<gene>
    <name evidence="4" type="ORF">GXY80_14935</name>
</gene>
<keyword evidence="2" id="KW-0238">DNA-binding</keyword>
<proteinExistence type="predicted"/>
<keyword evidence="3" id="KW-0804">Transcription</keyword>
<protein>
    <submittedName>
        <fullName evidence="4">Winged helix-turn-helix transcriptional regulator</fullName>
    </submittedName>
</protein>
<dbReference type="AlphaFoldDB" id="A0A351U3B9"/>
<dbReference type="CDD" id="cd00090">
    <property type="entry name" value="HTH_ARSR"/>
    <property type="match status" value="1"/>
</dbReference>
<dbReference type="InterPro" id="IPR011991">
    <property type="entry name" value="ArsR-like_HTH"/>
</dbReference>
<reference evidence="4" key="1">
    <citation type="journal article" date="2020" name="Biotechnol. Biofuels">
        <title>New insights from the biogas microbiome by comprehensive genome-resolved metagenomics of nearly 1600 species originating from multiple anaerobic digesters.</title>
        <authorList>
            <person name="Campanaro S."/>
            <person name="Treu L."/>
            <person name="Rodriguez-R L.M."/>
            <person name="Kovalovszki A."/>
            <person name="Ziels R.M."/>
            <person name="Maus I."/>
            <person name="Zhu X."/>
            <person name="Kougias P.G."/>
            <person name="Basile A."/>
            <person name="Luo G."/>
            <person name="Schluter A."/>
            <person name="Konstantinidis K.T."/>
            <person name="Angelidaki I."/>
        </authorList>
    </citation>
    <scope>NUCLEOTIDE SEQUENCE</scope>
    <source>
        <strain evidence="4">AS06rmzACSIP_7</strain>
    </source>
</reference>
<dbReference type="EMBL" id="JAAYEE010000291">
    <property type="protein sequence ID" value="NLW36750.1"/>
    <property type="molecule type" value="Genomic_DNA"/>
</dbReference>
<dbReference type="PRINTS" id="PR00778">
    <property type="entry name" value="HTHARSR"/>
</dbReference>
<dbReference type="InterPro" id="IPR036388">
    <property type="entry name" value="WH-like_DNA-bd_sf"/>
</dbReference>
<dbReference type="GO" id="GO:0003700">
    <property type="term" value="F:DNA-binding transcription factor activity"/>
    <property type="evidence" value="ECO:0007669"/>
    <property type="project" value="InterPro"/>
</dbReference>
<dbReference type="STRING" id="909663.GCA_000512235_01823"/>
<dbReference type="SMART" id="SM00418">
    <property type="entry name" value="HTH_ARSR"/>
    <property type="match status" value="1"/>
</dbReference>
<evidence type="ECO:0000256" key="3">
    <source>
        <dbReference type="ARBA" id="ARBA00023163"/>
    </source>
</evidence>
<accession>A0A351U3B9</accession>
<dbReference type="PROSITE" id="PS50987">
    <property type="entry name" value="HTH_ARSR_2"/>
    <property type="match status" value="1"/>
</dbReference>
<keyword evidence="1" id="KW-0805">Transcription regulation</keyword>
<comment type="caution">
    <text evidence="4">The sequence shown here is derived from an EMBL/GenBank/DDBJ whole genome shotgun (WGS) entry which is preliminary data.</text>
</comment>
<dbReference type="Pfam" id="PF01022">
    <property type="entry name" value="HTH_5"/>
    <property type="match status" value="1"/>
</dbReference>
<reference evidence="4" key="2">
    <citation type="submission" date="2020-01" db="EMBL/GenBank/DDBJ databases">
        <authorList>
            <person name="Campanaro S."/>
        </authorList>
    </citation>
    <scope>NUCLEOTIDE SEQUENCE</scope>
    <source>
        <strain evidence="4">AS06rmzACSIP_7</strain>
    </source>
</reference>
<dbReference type="SUPFAM" id="SSF46785">
    <property type="entry name" value="Winged helix' DNA-binding domain"/>
    <property type="match status" value="1"/>
</dbReference>
<evidence type="ECO:0000256" key="1">
    <source>
        <dbReference type="ARBA" id="ARBA00023015"/>
    </source>
</evidence>
<dbReference type="PANTHER" id="PTHR33154">
    <property type="entry name" value="TRANSCRIPTIONAL REGULATOR, ARSR FAMILY"/>
    <property type="match status" value="1"/>
</dbReference>
<dbReference type="GO" id="GO:0003677">
    <property type="term" value="F:DNA binding"/>
    <property type="evidence" value="ECO:0007669"/>
    <property type="project" value="UniProtKB-KW"/>
</dbReference>
<evidence type="ECO:0000313" key="5">
    <source>
        <dbReference type="Proteomes" id="UP000777265"/>
    </source>
</evidence>
<dbReference type="InterPro" id="IPR036390">
    <property type="entry name" value="WH_DNA-bd_sf"/>
</dbReference>
<evidence type="ECO:0000313" key="4">
    <source>
        <dbReference type="EMBL" id="NLW36750.1"/>
    </source>
</evidence>